<name>A0A1I6H796_9EURY</name>
<feature type="transmembrane region" description="Helical" evidence="1">
    <location>
        <begin position="7"/>
        <end position="29"/>
    </location>
</feature>
<evidence type="ECO:0000256" key="1">
    <source>
        <dbReference type="SAM" id="Phobius"/>
    </source>
</evidence>
<feature type="transmembrane region" description="Helical" evidence="1">
    <location>
        <begin position="35"/>
        <end position="56"/>
    </location>
</feature>
<keyword evidence="3" id="KW-1185">Reference proteome</keyword>
<dbReference type="EMBL" id="FOYS01000003">
    <property type="protein sequence ID" value="SFR50353.1"/>
    <property type="molecule type" value="Genomic_DNA"/>
</dbReference>
<keyword evidence="1" id="KW-0472">Membrane</keyword>
<keyword evidence="1" id="KW-0812">Transmembrane</keyword>
<organism evidence="2 3">
    <name type="scientific">Halogeometricum limi</name>
    <dbReference type="NCBI Taxonomy" id="555875"/>
    <lineage>
        <taxon>Archaea</taxon>
        <taxon>Methanobacteriati</taxon>
        <taxon>Methanobacteriota</taxon>
        <taxon>Stenosarchaea group</taxon>
        <taxon>Halobacteria</taxon>
        <taxon>Halobacteriales</taxon>
        <taxon>Haloferacaceae</taxon>
        <taxon>Halogeometricum</taxon>
    </lineage>
</organism>
<dbReference type="RefSeq" id="WP_089879749.1">
    <property type="nucleotide sequence ID" value="NZ_FOYS01000003.1"/>
</dbReference>
<gene>
    <name evidence="2" type="ORF">SAMN04488124_1873</name>
</gene>
<dbReference type="AlphaFoldDB" id="A0A1I6H796"/>
<accession>A0A1I6H796</accession>
<evidence type="ECO:0000313" key="2">
    <source>
        <dbReference type="EMBL" id="SFR50353.1"/>
    </source>
</evidence>
<dbReference type="Proteomes" id="UP000243250">
    <property type="component" value="Unassembled WGS sequence"/>
</dbReference>
<protein>
    <submittedName>
        <fullName evidence="2">Uncharacterized protein</fullName>
    </submittedName>
</protein>
<sequence>MRDTPPGLRYAVPSAVAGGVVYAVVSVVVTGELDFAGGAVFMLVFGFVVTVGLVYADRSDRKRDEAAANEDDDR</sequence>
<evidence type="ECO:0000313" key="3">
    <source>
        <dbReference type="Proteomes" id="UP000243250"/>
    </source>
</evidence>
<keyword evidence="1" id="KW-1133">Transmembrane helix</keyword>
<reference evidence="3" key="1">
    <citation type="submission" date="2016-10" db="EMBL/GenBank/DDBJ databases">
        <authorList>
            <person name="Varghese N."/>
            <person name="Submissions S."/>
        </authorList>
    </citation>
    <scope>NUCLEOTIDE SEQUENCE [LARGE SCALE GENOMIC DNA]</scope>
    <source>
        <strain evidence="3">CGMCC 1.8711</strain>
    </source>
</reference>
<proteinExistence type="predicted"/>